<dbReference type="KEGG" id="scm:SCHCO_01097497"/>
<dbReference type="OrthoDB" id="3025143at2759"/>
<evidence type="ECO:0000313" key="3">
    <source>
        <dbReference type="Proteomes" id="UP000007431"/>
    </source>
</evidence>
<dbReference type="Gene3D" id="3.60.130.30">
    <property type="match status" value="1"/>
</dbReference>
<feature type="region of interest" description="Disordered" evidence="1">
    <location>
        <begin position="89"/>
        <end position="182"/>
    </location>
</feature>
<dbReference type="VEuPathDB" id="FungiDB:SCHCODRAFT_01097497"/>
<dbReference type="InParanoid" id="D8Q6M4"/>
<dbReference type="HOGENOM" id="CLU_031314_2_1_1"/>
<sequence length="541" mass="59851">MRATHHAFTTYAHSEVLEACVALTSSGDERAIEPYHVSLRTTRSGASFSNYYTVNNPEFDVDGLLERYYQENAEQDEEELVGAEAADNWQGDRAPSPTSSPLSSAPPSRSPSRATSPAPPSVKRARDPSPPSDRAPSPATDATPAATGHKPSKKKNSRKSRQRKAQRRDAEGNWAPPPARLLRKSRHLASATFEEVTLDWDAQPVTSTGFTAKREDGEQKLYALDDFIGPKAKVPGFKLIDWDGRETAGLTTPDGRVFGVLAGHPDDSDWTNVHESLADEIAKSGERVKFPKESQDHRRGQFGAEAYGASHGGGQTAPGILKHTPGMTAVLSYLVGLAAMIRIAHFASSVFFNWAPALWTFYADHMRKLFDNDPDLRQNFARSVWACITINFGPRTICYKHRDFGNLPFGWCAITALGRFDPNRGGHLVLWECGLVIRFPPGSTILIPSAIINHSNTTIADHETRYSVTQYTAGAIFRWVQHGCRLDERYYSSLSRAGLRKAKEANSRRWREGVELWSKVGDLQSTAREAVRTLSARSDTQ</sequence>
<accession>D8Q6M4</accession>
<dbReference type="eggNOG" id="ENOG502SNUP">
    <property type="taxonomic scope" value="Eukaryota"/>
</dbReference>
<feature type="compositionally biased region" description="Basic residues" evidence="1">
    <location>
        <begin position="150"/>
        <end position="166"/>
    </location>
</feature>
<feature type="compositionally biased region" description="Low complexity" evidence="1">
    <location>
        <begin position="134"/>
        <end position="147"/>
    </location>
</feature>
<evidence type="ECO:0000313" key="2">
    <source>
        <dbReference type="EMBL" id="EFI96660.1"/>
    </source>
</evidence>
<dbReference type="OMA" id="RAHETRW"/>
<organism evidence="3">
    <name type="scientific">Schizophyllum commune (strain H4-8 / FGSC 9210)</name>
    <name type="common">Split gill fungus</name>
    <dbReference type="NCBI Taxonomy" id="578458"/>
    <lineage>
        <taxon>Eukaryota</taxon>
        <taxon>Fungi</taxon>
        <taxon>Dikarya</taxon>
        <taxon>Basidiomycota</taxon>
        <taxon>Agaricomycotina</taxon>
        <taxon>Agaricomycetes</taxon>
        <taxon>Agaricomycetidae</taxon>
        <taxon>Agaricales</taxon>
        <taxon>Schizophyllaceae</taxon>
        <taxon>Schizophyllum</taxon>
    </lineage>
</organism>
<evidence type="ECO:0000256" key="1">
    <source>
        <dbReference type="SAM" id="MobiDB-lite"/>
    </source>
</evidence>
<keyword evidence="3" id="KW-1185">Reference proteome</keyword>
<dbReference type="STRING" id="578458.D8Q6M4"/>
<gene>
    <name evidence="2" type="ORF">SCHCODRAFT_110210</name>
</gene>
<reference evidence="2 3" key="1">
    <citation type="journal article" date="2010" name="Nat. Biotechnol.">
        <title>Genome sequence of the model mushroom Schizophyllum commune.</title>
        <authorList>
            <person name="Ohm R.A."/>
            <person name="de Jong J.F."/>
            <person name="Lugones L.G."/>
            <person name="Aerts A."/>
            <person name="Kothe E."/>
            <person name="Stajich J.E."/>
            <person name="de Vries R.P."/>
            <person name="Record E."/>
            <person name="Levasseur A."/>
            <person name="Baker S.E."/>
            <person name="Bartholomew K.A."/>
            <person name="Coutinho P.M."/>
            <person name="Erdmann S."/>
            <person name="Fowler T.J."/>
            <person name="Gathman A.C."/>
            <person name="Lombard V."/>
            <person name="Henrissat B."/>
            <person name="Knabe N."/>
            <person name="Kuees U."/>
            <person name="Lilly W.W."/>
            <person name="Lindquist E."/>
            <person name="Lucas S."/>
            <person name="Magnuson J.K."/>
            <person name="Piumi F."/>
            <person name="Raudaskoski M."/>
            <person name="Salamov A."/>
            <person name="Schmutz J."/>
            <person name="Schwarze F.W.M.R."/>
            <person name="vanKuyk P.A."/>
            <person name="Horton J.S."/>
            <person name="Grigoriev I.V."/>
            <person name="Woesten H.A.B."/>
        </authorList>
    </citation>
    <scope>NUCLEOTIDE SEQUENCE [LARGE SCALE GENOMIC DNA]</scope>
    <source>
        <strain evidence="3">H4-8 / FGSC 9210</strain>
    </source>
</reference>
<protein>
    <submittedName>
        <fullName evidence="2">Uncharacterized protein</fullName>
    </submittedName>
</protein>
<proteinExistence type="predicted"/>
<dbReference type="EMBL" id="GL377307">
    <property type="protein sequence ID" value="EFI96660.1"/>
    <property type="molecule type" value="Genomic_DNA"/>
</dbReference>
<name>D8Q6M4_SCHCM</name>
<dbReference type="GeneID" id="9589264"/>
<dbReference type="Proteomes" id="UP000007431">
    <property type="component" value="Unassembled WGS sequence"/>
</dbReference>
<feature type="non-terminal residue" evidence="2">
    <location>
        <position position="541"/>
    </location>
</feature>
<feature type="compositionally biased region" description="Low complexity" evidence="1">
    <location>
        <begin position="93"/>
        <end position="116"/>
    </location>
</feature>
<dbReference type="AlphaFoldDB" id="D8Q6M4"/>
<dbReference type="RefSeq" id="XP_003031563.1">
    <property type="nucleotide sequence ID" value="XM_003031517.1"/>
</dbReference>